<feature type="domain" description="HAMP" evidence="13">
    <location>
        <begin position="175"/>
        <end position="229"/>
    </location>
</feature>
<dbReference type="InterPro" id="IPR003660">
    <property type="entry name" value="HAMP_dom"/>
</dbReference>
<dbReference type="Proteomes" id="UP000679848">
    <property type="component" value="Plasmid pMM59_01"/>
</dbReference>
<dbReference type="PANTHER" id="PTHR45436:SF5">
    <property type="entry name" value="SENSOR HISTIDINE KINASE TRCS"/>
    <property type="match status" value="1"/>
</dbReference>
<dbReference type="SUPFAM" id="SSF158472">
    <property type="entry name" value="HAMP domain-like"/>
    <property type="match status" value="1"/>
</dbReference>
<evidence type="ECO:0000256" key="3">
    <source>
        <dbReference type="ARBA" id="ARBA00012438"/>
    </source>
</evidence>
<name>A0A810QIG3_9FIRM</name>
<comment type="subcellular location">
    <subcellularLocation>
        <location evidence="2">Membrane</location>
    </subcellularLocation>
</comment>
<evidence type="ECO:0000256" key="6">
    <source>
        <dbReference type="ARBA" id="ARBA00022692"/>
    </source>
</evidence>
<dbReference type="KEGG" id="pfaa:MM59RIKEN_29650"/>
<dbReference type="SUPFAM" id="SSF47384">
    <property type="entry name" value="Homodimeric domain of signal transducing histidine kinase"/>
    <property type="match status" value="1"/>
</dbReference>
<feature type="domain" description="Histidine kinase" evidence="12">
    <location>
        <begin position="237"/>
        <end position="448"/>
    </location>
</feature>
<dbReference type="GO" id="GO:0005886">
    <property type="term" value="C:plasma membrane"/>
    <property type="evidence" value="ECO:0007669"/>
    <property type="project" value="TreeGrafter"/>
</dbReference>
<evidence type="ECO:0000256" key="7">
    <source>
        <dbReference type="ARBA" id="ARBA00022777"/>
    </source>
</evidence>
<comment type="catalytic activity">
    <reaction evidence="1">
        <text>ATP + protein L-histidine = ADP + protein N-phospho-L-histidine.</text>
        <dbReference type="EC" id="2.7.13.3"/>
    </reaction>
</comment>
<dbReference type="EC" id="2.7.13.3" evidence="3"/>
<evidence type="ECO:0000256" key="5">
    <source>
        <dbReference type="ARBA" id="ARBA00022679"/>
    </source>
</evidence>
<dbReference type="InterPro" id="IPR036890">
    <property type="entry name" value="HATPase_C_sf"/>
</dbReference>
<dbReference type="InterPro" id="IPR003594">
    <property type="entry name" value="HATPase_dom"/>
</dbReference>
<dbReference type="Pfam" id="PF00672">
    <property type="entry name" value="HAMP"/>
    <property type="match status" value="1"/>
</dbReference>
<feature type="transmembrane region" description="Helical" evidence="11">
    <location>
        <begin position="12"/>
        <end position="32"/>
    </location>
</feature>
<dbReference type="InterPro" id="IPR004358">
    <property type="entry name" value="Sig_transdc_His_kin-like_C"/>
</dbReference>
<evidence type="ECO:0000256" key="2">
    <source>
        <dbReference type="ARBA" id="ARBA00004370"/>
    </source>
</evidence>
<dbReference type="SMART" id="SM00387">
    <property type="entry name" value="HATPase_c"/>
    <property type="match status" value="1"/>
</dbReference>
<dbReference type="InterPro" id="IPR003661">
    <property type="entry name" value="HisK_dim/P_dom"/>
</dbReference>
<keyword evidence="4" id="KW-0597">Phosphoprotein</keyword>
<dbReference type="CDD" id="cd00075">
    <property type="entry name" value="HATPase"/>
    <property type="match status" value="1"/>
</dbReference>
<evidence type="ECO:0000256" key="8">
    <source>
        <dbReference type="ARBA" id="ARBA00022989"/>
    </source>
</evidence>
<protein>
    <recommendedName>
        <fullName evidence="3">histidine kinase</fullName>
        <ecNumber evidence="3">2.7.13.3</ecNumber>
    </recommendedName>
</protein>
<dbReference type="EMBL" id="AP023421">
    <property type="protein sequence ID" value="BCK85646.1"/>
    <property type="molecule type" value="Genomic_DNA"/>
</dbReference>
<dbReference type="FunFam" id="3.30.565.10:FF:000006">
    <property type="entry name" value="Sensor histidine kinase WalK"/>
    <property type="match status" value="1"/>
</dbReference>
<dbReference type="CDD" id="cd00082">
    <property type="entry name" value="HisKA"/>
    <property type="match status" value="1"/>
</dbReference>
<feature type="transmembrane region" description="Helical" evidence="11">
    <location>
        <begin position="151"/>
        <end position="174"/>
    </location>
</feature>
<evidence type="ECO:0000313" key="14">
    <source>
        <dbReference type="EMBL" id="BCK85646.1"/>
    </source>
</evidence>
<evidence type="ECO:0000259" key="12">
    <source>
        <dbReference type="PROSITE" id="PS50109"/>
    </source>
</evidence>
<dbReference type="InterPro" id="IPR050428">
    <property type="entry name" value="TCS_sensor_his_kinase"/>
</dbReference>
<dbReference type="SMART" id="SM00388">
    <property type="entry name" value="HisKA"/>
    <property type="match status" value="1"/>
</dbReference>
<evidence type="ECO:0000256" key="1">
    <source>
        <dbReference type="ARBA" id="ARBA00000085"/>
    </source>
</evidence>
<dbReference type="PANTHER" id="PTHR45436">
    <property type="entry name" value="SENSOR HISTIDINE KINASE YKOH"/>
    <property type="match status" value="1"/>
</dbReference>
<dbReference type="Gene3D" id="3.30.565.10">
    <property type="entry name" value="Histidine kinase-like ATPase, C-terminal domain"/>
    <property type="match status" value="1"/>
</dbReference>
<evidence type="ECO:0000313" key="15">
    <source>
        <dbReference type="Proteomes" id="UP000679848"/>
    </source>
</evidence>
<geneLocation type="plasmid" evidence="14 15">
    <name>pMM59_01</name>
</geneLocation>
<dbReference type="PROSITE" id="PS50109">
    <property type="entry name" value="HIS_KIN"/>
    <property type="match status" value="1"/>
</dbReference>
<dbReference type="Pfam" id="PF02518">
    <property type="entry name" value="HATPase_c"/>
    <property type="match status" value="1"/>
</dbReference>
<evidence type="ECO:0000256" key="4">
    <source>
        <dbReference type="ARBA" id="ARBA00022553"/>
    </source>
</evidence>
<dbReference type="Pfam" id="PF00512">
    <property type="entry name" value="HisKA"/>
    <property type="match status" value="1"/>
</dbReference>
<keyword evidence="7 14" id="KW-0418">Kinase</keyword>
<dbReference type="FunFam" id="1.10.287.130:FF:000001">
    <property type="entry name" value="Two-component sensor histidine kinase"/>
    <property type="match status" value="1"/>
</dbReference>
<keyword evidence="5" id="KW-0808">Transferase</keyword>
<dbReference type="InterPro" id="IPR036097">
    <property type="entry name" value="HisK_dim/P_sf"/>
</dbReference>
<keyword evidence="14" id="KW-0614">Plasmid</keyword>
<keyword evidence="9" id="KW-0902">Two-component regulatory system</keyword>
<dbReference type="RefSeq" id="WP_187028813.1">
    <property type="nucleotide sequence ID" value="NZ_AP023421.1"/>
</dbReference>
<dbReference type="PRINTS" id="PR00344">
    <property type="entry name" value="BCTRLSENSOR"/>
</dbReference>
<evidence type="ECO:0000256" key="11">
    <source>
        <dbReference type="SAM" id="Phobius"/>
    </source>
</evidence>
<evidence type="ECO:0000259" key="13">
    <source>
        <dbReference type="PROSITE" id="PS50885"/>
    </source>
</evidence>
<keyword evidence="8 11" id="KW-1133">Transmembrane helix</keyword>
<dbReference type="SMART" id="SM00304">
    <property type="entry name" value="HAMP"/>
    <property type="match status" value="1"/>
</dbReference>
<dbReference type="CDD" id="cd06225">
    <property type="entry name" value="HAMP"/>
    <property type="match status" value="1"/>
</dbReference>
<dbReference type="InterPro" id="IPR005467">
    <property type="entry name" value="His_kinase_dom"/>
</dbReference>
<organism evidence="14 15">
    <name type="scientific">Pusillibacter faecalis</name>
    <dbReference type="NCBI Taxonomy" id="2714358"/>
    <lineage>
        <taxon>Bacteria</taxon>
        <taxon>Bacillati</taxon>
        <taxon>Bacillota</taxon>
        <taxon>Clostridia</taxon>
        <taxon>Eubacteriales</taxon>
        <taxon>Oscillospiraceae</taxon>
        <taxon>Pusillibacter</taxon>
    </lineage>
</organism>
<dbReference type="PROSITE" id="PS50885">
    <property type="entry name" value="HAMP"/>
    <property type="match status" value="1"/>
</dbReference>
<keyword evidence="6 11" id="KW-0812">Transmembrane</keyword>
<evidence type="ECO:0000256" key="10">
    <source>
        <dbReference type="ARBA" id="ARBA00023136"/>
    </source>
</evidence>
<reference evidence="14" key="1">
    <citation type="submission" date="2020-09" db="EMBL/GenBank/DDBJ databases">
        <title>New species isolated from human feces.</title>
        <authorList>
            <person name="Kitahara M."/>
            <person name="Shigeno Y."/>
            <person name="Shime M."/>
            <person name="Matsumoto Y."/>
            <person name="Nakamura S."/>
            <person name="Motooka D."/>
            <person name="Fukuoka S."/>
            <person name="Nishikawa H."/>
            <person name="Benno Y."/>
        </authorList>
    </citation>
    <scope>NUCLEOTIDE SEQUENCE</scope>
    <source>
        <strain evidence="14">MM59</strain>
        <plasmid evidence="14">pMM59_01</plasmid>
    </source>
</reference>
<keyword evidence="15" id="KW-1185">Reference proteome</keyword>
<sequence length="449" mass="49905">MRKRSIKVRITVWYTALMVLMAAMVLAFVVAISSSVTVQTDLTYLSQTVRGNLNQVSLQDGALELGADFSFVQGGVYTVVYSESGALLAGQLPQPFLTVSEPFQNGYTRPVETGQGEYYILDLWVPSGWETGIWVRGFMEVSEGGRAVHSLLLAAAIAMPGFILLAALGGYWIVRRAFRPLDVINATASTINEGRDLSARIGLLPGYGEFSQLAGSFDRMLERLERAFEAEERFTADASHELRTPVTVILSACEYAEKYDETPEERRETIETIQRQGKKMAALISQLLQMTRMDQETELAQFRKTDLSELVRTLCSEQGEREETLILDIPEHITAQANEALLSRLFQNLLDNAFKYGRPGGRVWVTLRREAGEIRLTVRDEGPGIPEDERDKIWQRFYQIDPARSSDRGAGLGLAMVQQIAEVHGGRMTLESLTGAGSAFTLHLPDPGK</sequence>
<proteinExistence type="predicted"/>
<dbReference type="Gene3D" id="1.10.287.130">
    <property type="match status" value="1"/>
</dbReference>
<dbReference type="AlphaFoldDB" id="A0A810QIG3"/>
<keyword evidence="10 11" id="KW-0472">Membrane</keyword>
<gene>
    <name evidence="14" type="ORF">MM59RIKEN_29650</name>
</gene>
<dbReference type="Gene3D" id="6.10.340.10">
    <property type="match status" value="1"/>
</dbReference>
<dbReference type="SUPFAM" id="SSF55874">
    <property type="entry name" value="ATPase domain of HSP90 chaperone/DNA topoisomerase II/histidine kinase"/>
    <property type="match status" value="1"/>
</dbReference>
<evidence type="ECO:0000256" key="9">
    <source>
        <dbReference type="ARBA" id="ARBA00023012"/>
    </source>
</evidence>
<dbReference type="GO" id="GO:0000155">
    <property type="term" value="F:phosphorelay sensor kinase activity"/>
    <property type="evidence" value="ECO:0007669"/>
    <property type="project" value="InterPro"/>
</dbReference>
<accession>A0A810QIG3</accession>